<dbReference type="AlphaFoldDB" id="A0A9R0S668"/>
<dbReference type="Proteomes" id="UP000324705">
    <property type="component" value="Chromosome 4A"/>
</dbReference>
<feature type="compositionally biased region" description="Basic and acidic residues" evidence="1">
    <location>
        <begin position="138"/>
        <end position="155"/>
    </location>
</feature>
<dbReference type="OMA" id="EHWRETS"/>
<proteinExistence type="predicted"/>
<accession>A0A9R0S668</accession>
<evidence type="ECO:0000313" key="2">
    <source>
        <dbReference type="EMBL" id="VAH88570.1"/>
    </source>
</evidence>
<evidence type="ECO:0000256" key="1">
    <source>
        <dbReference type="SAM" id="MobiDB-lite"/>
    </source>
</evidence>
<feature type="region of interest" description="Disordered" evidence="1">
    <location>
        <begin position="134"/>
        <end position="171"/>
    </location>
</feature>
<evidence type="ECO:0000313" key="3">
    <source>
        <dbReference type="Proteomes" id="UP000324705"/>
    </source>
</evidence>
<sequence length="171" mass="18377">MVCGCGRWQHNADGQGALVQMLPAARRARSRVVLAAGRGESGAEHWRETSLAAGHVDEEGGEEAKRRAQWIHRRAVAALRRTAARGRPALGERKASAAAWVGGESTGARAWLQAAGTPGQAAVHDEQLATPYGRGCRHLGEERSVGGEKDRDRGVGRRSGRLSFMPNELLR</sequence>
<protein>
    <submittedName>
        <fullName evidence="2">Uncharacterized protein</fullName>
    </submittedName>
</protein>
<dbReference type="EMBL" id="LT934117">
    <property type="protein sequence ID" value="VAH88570.1"/>
    <property type="molecule type" value="Genomic_DNA"/>
</dbReference>
<organism evidence="2 3">
    <name type="scientific">Triticum turgidum subsp. durum</name>
    <name type="common">Durum wheat</name>
    <name type="synonym">Triticum durum</name>
    <dbReference type="NCBI Taxonomy" id="4567"/>
    <lineage>
        <taxon>Eukaryota</taxon>
        <taxon>Viridiplantae</taxon>
        <taxon>Streptophyta</taxon>
        <taxon>Embryophyta</taxon>
        <taxon>Tracheophyta</taxon>
        <taxon>Spermatophyta</taxon>
        <taxon>Magnoliopsida</taxon>
        <taxon>Liliopsida</taxon>
        <taxon>Poales</taxon>
        <taxon>Poaceae</taxon>
        <taxon>BOP clade</taxon>
        <taxon>Pooideae</taxon>
        <taxon>Triticodae</taxon>
        <taxon>Triticeae</taxon>
        <taxon>Triticinae</taxon>
        <taxon>Triticum</taxon>
    </lineage>
</organism>
<name>A0A9R0S668_TRITD</name>
<gene>
    <name evidence="2" type="ORF">TRITD_4Av1G029140</name>
</gene>
<dbReference type="Gramene" id="TRITD4Av1G029140.1">
    <property type="protein sequence ID" value="TRITD4Av1G029140.1"/>
    <property type="gene ID" value="TRITD4Av1G029140"/>
</dbReference>
<reference evidence="2 3" key="1">
    <citation type="submission" date="2017-09" db="EMBL/GenBank/DDBJ databases">
        <authorList>
            <consortium name="International Durum Wheat Genome Sequencing Consortium (IDWGSC)"/>
            <person name="Milanesi L."/>
        </authorList>
    </citation>
    <scope>NUCLEOTIDE SEQUENCE [LARGE SCALE GENOMIC DNA]</scope>
    <source>
        <strain evidence="3">cv. Svevo</strain>
    </source>
</reference>
<keyword evidence="3" id="KW-1185">Reference proteome</keyword>